<dbReference type="EMBL" id="ML179574">
    <property type="protein sequence ID" value="THU84906.1"/>
    <property type="molecule type" value="Genomic_DNA"/>
</dbReference>
<protein>
    <submittedName>
        <fullName evidence="2">Uncharacterized protein</fullName>
    </submittedName>
</protein>
<proteinExistence type="predicted"/>
<reference evidence="2 4" key="1">
    <citation type="journal article" date="2019" name="Nat. Ecol. Evol.">
        <title>Megaphylogeny resolves global patterns of mushroom evolution.</title>
        <authorList>
            <person name="Varga T."/>
            <person name="Krizsan K."/>
            <person name="Foldi C."/>
            <person name="Dima B."/>
            <person name="Sanchez-Garcia M."/>
            <person name="Sanchez-Ramirez S."/>
            <person name="Szollosi G.J."/>
            <person name="Szarkandi J.G."/>
            <person name="Papp V."/>
            <person name="Albert L."/>
            <person name="Andreopoulos W."/>
            <person name="Angelini C."/>
            <person name="Antonin V."/>
            <person name="Barry K.W."/>
            <person name="Bougher N.L."/>
            <person name="Buchanan P."/>
            <person name="Buyck B."/>
            <person name="Bense V."/>
            <person name="Catcheside P."/>
            <person name="Chovatia M."/>
            <person name="Cooper J."/>
            <person name="Damon W."/>
            <person name="Desjardin D."/>
            <person name="Finy P."/>
            <person name="Geml J."/>
            <person name="Haridas S."/>
            <person name="Hughes K."/>
            <person name="Justo A."/>
            <person name="Karasinski D."/>
            <person name="Kautmanova I."/>
            <person name="Kiss B."/>
            <person name="Kocsube S."/>
            <person name="Kotiranta H."/>
            <person name="LaButti K.M."/>
            <person name="Lechner B.E."/>
            <person name="Liimatainen K."/>
            <person name="Lipzen A."/>
            <person name="Lukacs Z."/>
            <person name="Mihaltcheva S."/>
            <person name="Morgado L.N."/>
            <person name="Niskanen T."/>
            <person name="Noordeloos M.E."/>
            <person name="Ohm R.A."/>
            <person name="Ortiz-Santana B."/>
            <person name="Ovrebo C."/>
            <person name="Racz N."/>
            <person name="Riley R."/>
            <person name="Savchenko A."/>
            <person name="Shiryaev A."/>
            <person name="Soop K."/>
            <person name="Spirin V."/>
            <person name="Szebenyi C."/>
            <person name="Tomsovsky M."/>
            <person name="Tulloss R.E."/>
            <person name="Uehling J."/>
            <person name="Grigoriev I.V."/>
            <person name="Vagvolgyi C."/>
            <person name="Papp T."/>
            <person name="Martin F.M."/>
            <person name="Miettinen O."/>
            <person name="Hibbett D.S."/>
            <person name="Nagy L.G."/>
        </authorList>
    </citation>
    <scope>NUCLEOTIDE SEQUENCE [LARGE SCALE GENOMIC DNA]</scope>
    <source>
        <strain evidence="2 4">CBS 962.96</strain>
    </source>
</reference>
<keyword evidence="1" id="KW-0472">Membrane</keyword>
<accession>A0A4S8L8C2</accession>
<keyword evidence="1" id="KW-1133">Transmembrane helix</keyword>
<organism evidence="2 4">
    <name type="scientific">Dendrothele bispora (strain CBS 962.96)</name>
    <dbReference type="NCBI Taxonomy" id="1314807"/>
    <lineage>
        <taxon>Eukaryota</taxon>
        <taxon>Fungi</taxon>
        <taxon>Dikarya</taxon>
        <taxon>Basidiomycota</taxon>
        <taxon>Agaricomycotina</taxon>
        <taxon>Agaricomycetes</taxon>
        <taxon>Agaricomycetidae</taxon>
        <taxon>Agaricales</taxon>
        <taxon>Agaricales incertae sedis</taxon>
        <taxon>Dendrothele</taxon>
    </lineage>
</organism>
<evidence type="ECO:0000313" key="2">
    <source>
        <dbReference type="EMBL" id="THU84791.1"/>
    </source>
</evidence>
<feature type="transmembrane region" description="Helical" evidence="1">
    <location>
        <begin position="12"/>
        <end position="29"/>
    </location>
</feature>
<evidence type="ECO:0000313" key="4">
    <source>
        <dbReference type="Proteomes" id="UP000297245"/>
    </source>
</evidence>
<evidence type="ECO:0000313" key="3">
    <source>
        <dbReference type="EMBL" id="THU84906.1"/>
    </source>
</evidence>
<sequence length="57" mass="6883">MHAVLFNRRERVYFIIRICFLFTYFGFKFHHDSLPPAIFCRPFIQRNDESTLTAPDS</sequence>
<name>A0A4S8L8C2_DENBC</name>
<keyword evidence="4" id="KW-1185">Reference proteome</keyword>
<keyword evidence="1" id="KW-0812">Transmembrane</keyword>
<dbReference type="Proteomes" id="UP000297245">
    <property type="component" value="Unassembled WGS sequence"/>
</dbReference>
<evidence type="ECO:0000256" key="1">
    <source>
        <dbReference type="SAM" id="Phobius"/>
    </source>
</evidence>
<gene>
    <name evidence="3" type="ORF">K435DRAFT_783586</name>
    <name evidence="2" type="ORF">K435DRAFT_783612</name>
</gene>
<dbReference type="EMBL" id="ML179579">
    <property type="protein sequence ID" value="THU84791.1"/>
    <property type="molecule type" value="Genomic_DNA"/>
</dbReference>
<dbReference type="AlphaFoldDB" id="A0A4S8L8C2"/>